<dbReference type="KEGG" id="aaf:AURANDRAFT_68571"/>
<sequence length="157" mass="15762">VMLGPGETGDTPVAELKRKSEEHKAEAARLEQRVLFAQERHGEADDEEAPPPQTGDDSGASAGGDSSSSSPLTPGPPGRGAVVLLGEAPPPADDGDGTPFIVHLASDGARPDVAAAVDRADAALGTDAVLAGGPPALLAALGARCRKRAVVALTFQM</sequence>
<dbReference type="Proteomes" id="UP000002729">
    <property type="component" value="Unassembled WGS sequence"/>
</dbReference>
<name>F0YQ28_AURAN</name>
<proteinExistence type="predicted"/>
<keyword evidence="3" id="KW-1185">Reference proteome</keyword>
<evidence type="ECO:0000313" key="3">
    <source>
        <dbReference type="Proteomes" id="UP000002729"/>
    </source>
</evidence>
<dbReference type="EMBL" id="GL833318">
    <property type="protein sequence ID" value="EGB02782.1"/>
    <property type="molecule type" value="Genomic_DNA"/>
</dbReference>
<feature type="compositionally biased region" description="Low complexity" evidence="1">
    <location>
        <begin position="55"/>
        <end position="70"/>
    </location>
</feature>
<protein>
    <submittedName>
        <fullName evidence="2">Uncharacterized protein</fullName>
    </submittedName>
</protein>
<accession>F0YQ28</accession>
<feature type="non-terminal residue" evidence="2">
    <location>
        <position position="1"/>
    </location>
</feature>
<dbReference type="RefSeq" id="XP_009042519.1">
    <property type="nucleotide sequence ID" value="XM_009044271.1"/>
</dbReference>
<dbReference type="GeneID" id="20226885"/>
<dbReference type="AlphaFoldDB" id="F0YQ28"/>
<dbReference type="InParanoid" id="F0YQ28"/>
<organism evidence="3">
    <name type="scientific">Aureococcus anophagefferens</name>
    <name type="common">Harmful bloom alga</name>
    <dbReference type="NCBI Taxonomy" id="44056"/>
    <lineage>
        <taxon>Eukaryota</taxon>
        <taxon>Sar</taxon>
        <taxon>Stramenopiles</taxon>
        <taxon>Ochrophyta</taxon>
        <taxon>Pelagophyceae</taxon>
        <taxon>Pelagomonadales</taxon>
        <taxon>Pelagomonadaceae</taxon>
        <taxon>Aureococcus</taxon>
    </lineage>
</organism>
<feature type="region of interest" description="Disordered" evidence="1">
    <location>
        <begin position="1"/>
        <end position="98"/>
    </location>
</feature>
<evidence type="ECO:0000256" key="1">
    <source>
        <dbReference type="SAM" id="MobiDB-lite"/>
    </source>
</evidence>
<evidence type="ECO:0000313" key="2">
    <source>
        <dbReference type="EMBL" id="EGB02782.1"/>
    </source>
</evidence>
<gene>
    <name evidence="2" type="ORF">AURANDRAFT_68571</name>
</gene>
<reference evidence="2 3" key="1">
    <citation type="journal article" date="2011" name="Proc. Natl. Acad. Sci. U.S.A.">
        <title>Niche of harmful alga Aureococcus anophagefferens revealed through ecogenomics.</title>
        <authorList>
            <person name="Gobler C.J."/>
            <person name="Berry D.L."/>
            <person name="Dyhrman S.T."/>
            <person name="Wilhelm S.W."/>
            <person name="Salamov A."/>
            <person name="Lobanov A.V."/>
            <person name="Zhang Y."/>
            <person name="Collier J.L."/>
            <person name="Wurch L.L."/>
            <person name="Kustka A.B."/>
            <person name="Dill B.D."/>
            <person name="Shah M."/>
            <person name="VerBerkmoes N.C."/>
            <person name="Kuo A."/>
            <person name="Terry A."/>
            <person name="Pangilinan J."/>
            <person name="Lindquist E.A."/>
            <person name="Lucas S."/>
            <person name="Paulsen I.T."/>
            <person name="Hattenrath-Lehmann T.K."/>
            <person name="Talmage S.C."/>
            <person name="Walker E.A."/>
            <person name="Koch F."/>
            <person name="Burson A.M."/>
            <person name="Marcoval M.A."/>
            <person name="Tang Y.Z."/>
            <person name="Lecleir G.R."/>
            <person name="Coyne K.J."/>
            <person name="Berg G.M."/>
            <person name="Bertrand E.M."/>
            <person name="Saito M.A."/>
            <person name="Gladyshev V.N."/>
            <person name="Grigoriev I.V."/>
        </authorList>
    </citation>
    <scope>NUCLEOTIDE SEQUENCE [LARGE SCALE GENOMIC DNA]</scope>
    <source>
        <strain evidence="3">CCMP 1984</strain>
    </source>
</reference>
<feature type="compositionally biased region" description="Basic and acidic residues" evidence="1">
    <location>
        <begin position="15"/>
        <end position="43"/>
    </location>
</feature>